<evidence type="ECO:0000313" key="1">
    <source>
        <dbReference type="EMBL" id="RMQ91906.1"/>
    </source>
</evidence>
<protein>
    <submittedName>
        <fullName evidence="1">Uncharacterized protein</fullName>
    </submittedName>
</protein>
<dbReference type="Proteomes" id="UP000277179">
    <property type="component" value="Unassembled WGS sequence"/>
</dbReference>
<dbReference type="AntiFam" id="ANF00159">
    <property type="entry name" value="Shadow ORF (opposite uvrA)"/>
</dbReference>
<comment type="caution">
    <text evidence="1">The sequence shown here is derived from an EMBL/GenBank/DDBJ whole genome shotgun (WGS) entry which is preliminary data.</text>
</comment>
<evidence type="ECO:0000313" key="2">
    <source>
        <dbReference type="Proteomes" id="UP000277179"/>
    </source>
</evidence>
<proteinExistence type="predicted"/>
<accession>A0A3M4QNA3</accession>
<dbReference type="EMBL" id="RBRL01000068">
    <property type="protein sequence ID" value="RMQ91906.1"/>
    <property type="molecule type" value="Genomic_DNA"/>
</dbReference>
<name>A0A3M4QNA3_9PSED</name>
<sequence>MIKLTQQTVHIPWMQTRSRLIQHIQRRASGITLQLGRQLDPLRLTAGQLGRRLPQTQIPQTDIPQHLQRTQHPRLLGKHLDRLLHGQPQHLGNAQALPLDRQRFRVITRPMTRRTRRIHTGHKQQLDTDKPFPLAMGATALGDVERELPGVELTLPGRRRCRKQFAHVIEQTGVSRQIGARRAADGFLVHLHQTSNLFQTAADPPATALRGIVFKARFFVAFQHTAQPCPHQFQQRLADQTGLARTGNTRHRRKATQREIHAQVLEVITRHAFKLQPPGRLTSRTAASAPLGEQILARLRRLHIRQPGGRAAVQHLPAVLTGRRAHVDQPVGAAHGFQVMFHHKQRIAGGFQTLKRSEQCFAIRRVQARRGFVQHIDHAEQLRTQLGGQAQALQFPG</sequence>
<dbReference type="AlphaFoldDB" id="A0A3M4QNA3"/>
<reference evidence="1 2" key="1">
    <citation type="submission" date="2018-08" db="EMBL/GenBank/DDBJ databases">
        <title>Recombination of ecologically and evolutionarily significant loci maintains genetic cohesion in the Pseudomonas syringae species complex.</title>
        <authorList>
            <person name="Dillon M."/>
            <person name="Thakur S."/>
            <person name="Almeida R.N.D."/>
            <person name="Weir B.S."/>
            <person name="Guttman D.S."/>
        </authorList>
    </citation>
    <scope>NUCLEOTIDE SEQUENCE [LARGE SCALE GENOMIC DNA]</scope>
    <source>
        <strain evidence="1 2">ICMP 11288</strain>
    </source>
</reference>
<gene>
    <name evidence="1" type="ORF">ALP97_05238</name>
</gene>
<organism evidence="1 2">
    <name type="scientific">Pseudomonas salomonii</name>
    <dbReference type="NCBI Taxonomy" id="191391"/>
    <lineage>
        <taxon>Bacteria</taxon>
        <taxon>Pseudomonadati</taxon>
        <taxon>Pseudomonadota</taxon>
        <taxon>Gammaproteobacteria</taxon>
        <taxon>Pseudomonadales</taxon>
        <taxon>Pseudomonadaceae</taxon>
        <taxon>Pseudomonas</taxon>
    </lineage>
</organism>